<evidence type="ECO:0000256" key="1">
    <source>
        <dbReference type="SAM" id="MobiDB-lite"/>
    </source>
</evidence>
<name>A0AAD4Y1D0_OVIAM</name>
<gene>
    <name evidence="2" type="ORF">MG293_014975</name>
</gene>
<accession>A0AAD4Y1D0</accession>
<dbReference type="EMBL" id="JAKZEL010000019">
    <property type="protein sequence ID" value="KAI4534115.1"/>
    <property type="molecule type" value="Genomic_DNA"/>
</dbReference>
<reference evidence="2" key="1">
    <citation type="submission" date="2022-03" db="EMBL/GenBank/DDBJ databases">
        <title>Genomic analyses of argali, domestic sheep and their hybrids provide insights into chromosomal evolution, heterosis and genetic basis of agronomic traits.</title>
        <authorList>
            <person name="Li M."/>
        </authorList>
    </citation>
    <scope>NUCLEOTIDE SEQUENCE</scope>
    <source>
        <strain evidence="2">CAU-MHL-2022a</strain>
        <tissue evidence="2">Skin</tissue>
    </source>
</reference>
<organism evidence="2 3">
    <name type="scientific">Ovis ammon polii</name>
    <dbReference type="NCBI Taxonomy" id="230172"/>
    <lineage>
        <taxon>Eukaryota</taxon>
        <taxon>Metazoa</taxon>
        <taxon>Chordata</taxon>
        <taxon>Craniata</taxon>
        <taxon>Vertebrata</taxon>
        <taxon>Euteleostomi</taxon>
        <taxon>Mammalia</taxon>
        <taxon>Eutheria</taxon>
        <taxon>Laurasiatheria</taxon>
        <taxon>Artiodactyla</taxon>
        <taxon>Ruminantia</taxon>
        <taxon>Pecora</taxon>
        <taxon>Bovidae</taxon>
        <taxon>Caprinae</taxon>
        <taxon>Ovis</taxon>
    </lineage>
</organism>
<evidence type="ECO:0000313" key="3">
    <source>
        <dbReference type="Proteomes" id="UP001214576"/>
    </source>
</evidence>
<sequence>MGLRRDPGFGEVKECEHYCYRPDNPVHVSVIIKRQSKGDVSGLPITLSQILSCETSVFSLQFFQKPMGAPMAAPPIGDQNVESEPTPRLPPLACADALRESIPQSSTHSLAAPSLVGMSPPSDCEVASGITLDLAPRRGQPLALLQTSPGEFCSKDRALRL</sequence>
<dbReference type="AlphaFoldDB" id="A0AAD4Y1D0"/>
<protein>
    <submittedName>
        <fullName evidence="2">Uncharacterized protein</fullName>
    </submittedName>
</protein>
<keyword evidence="3" id="KW-1185">Reference proteome</keyword>
<proteinExistence type="predicted"/>
<feature type="region of interest" description="Disordered" evidence="1">
    <location>
        <begin position="71"/>
        <end position="90"/>
    </location>
</feature>
<dbReference type="Proteomes" id="UP001214576">
    <property type="component" value="Unassembled WGS sequence"/>
</dbReference>
<evidence type="ECO:0000313" key="2">
    <source>
        <dbReference type="EMBL" id="KAI4534115.1"/>
    </source>
</evidence>
<comment type="caution">
    <text evidence="2">The sequence shown here is derived from an EMBL/GenBank/DDBJ whole genome shotgun (WGS) entry which is preliminary data.</text>
</comment>